<dbReference type="GO" id="GO:0016757">
    <property type="term" value="F:glycosyltransferase activity"/>
    <property type="evidence" value="ECO:0007669"/>
    <property type="project" value="UniProtKB-KW"/>
</dbReference>
<dbReference type="Pfam" id="PF05157">
    <property type="entry name" value="MshEN"/>
    <property type="match status" value="1"/>
</dbReference>
<dbReference type="InterPro" id="IPR007831">
    <property type="entry name" value="T2SS_GspE_N"/>
</dbReference>
<evidence type="ECO:0000259" key="8">
    <source>
        <dbReference type="Pfam" id="PF05157"/>
    </source>
</evidence>
<dbReference type="SUPFAM" id="SSF53448">
    <property type="entry name" value="Nucleotide-diphospho-sugar transferases"/>
    <property type="match status" value="1"/>
</dbReference>
<evidence type="ECO:0000256" key="7">
    <source>
        <dbReference type="SAM" id="Phobius"/>
    </source>
</evidence>
<dbReference type="InterPro" id="IPR050321">
    <property type="entry name" value="Glycosyltr_2/OpgH_subfam"/>
</dbReference>
<feature type="transmembrane region" description="Helical" evidence="7">
    <location>
        <begin position="569"/>
        <end position="593"/>
    </location>
</feature>
<evidence type="ECO:0000313" key="9">
    <source>
        <dbReference type="EMBL" id="PRY25012.1"/>
    </source>
</evidence>
<comment type="subcellular location">
    <subcellularLocation>
        <location evidence="1">Membrane</location>
        <topology evidence="1">Multi-pass membrane protein</topology>
    </subcellularLocation>
</comment>
<feature type="transmembrane region" description="Helical" evidence="7">
    <location>
        <begin position="229"/>
        <end position="252"/>
    </location>
</feature>
<dbReference type="Pfam" id="PF13641">
    <property type="entry name" value="Glyco_tranf_2_3"/>
    <property type="match status" value="1"/>
</dbReference>
<dbReference type="Gene3D" id="3.90.550.10">
    <property type="entry name" value="Spore Coat Polysaccharide Biosynthesis Protein SpsA, Chain A"/>
    <property type="match status" value="1"/>
</dbReference>
<accession>A0A2T0RV56</accession>
<feature type="transmembrane region" description="Helical" evidence="7">
    <location>
        <begin position="528"/>
        <end position="549"/>
    </location>
</feature>
<feature type="domain" description="Type II secretion system protein GspE N-terminal" evidence="8">
    <location>
        <begin position="95"/>
        <end position="145"/>
    </location>
</feature>
<keyword evidence="3 9" id="KW-0808">Transferase</keyword>
<dbReference type="EMBL" id="PVTD01000002">
    <property type="protein sequence ID" value="PRY25012.1"/>
    <property type="molecule type" value="Genomic_DNA"/>
</dbReference>
<evidence type="ECO:0000313" key="10">
    <source>
        <dbReference type="Proteomes" id="UP000239480"/>
    </source>
</evidence>
<sequence>MTAPTRVLRPARIASLSSLGGVRVVSGQPARVIEGDAPDRKLLGQRLLESRRVEPGNMVKALAMQARQDARLGDILLSNGMISEGALMKTLSEQWGTEVIDLDTRAPDARMIDSYGAVRCLRDGLVPWQRAGSTVIVATSRPEKFANHRPSLEAEFGSVTMALCTEGALHRSVCALRNPALAARAEHLVPPDLSCRRWRGGVSEKLIAAACIAALVLALLFPVPVFSALAIWAVVTLGATLALKTGALVVALRRAALGRGTFHTQRESGPTIARLPTVSVMVPLFKEEDVAGRLVKRLSRLAYPKELMDILLVVEETDKQTQDVLAATELPRWMRVVIVPKGGVQTKPRALNYALDFCRGQIVGVWDAEDAPEADQLHKVVRRFHERGPTVACLQGALDYYNARTNWLSRCFTIEYASWFRVVLPGLQRMGLAMPLGGTTLYFRREALEKMGGWDAHNVTEDADLGMRLVRMGYRTEMVDTTTHEEANCRVLPWIKQRSRWLKGYAMTWAVHMRDPRQLWQDLGPWRFLGFQILFLGTLSQFVLAPVLWSFWGLALGLPHPLAGVIPALLFWPMVAVFLGSEVVNLLVGILGARAVRRAHLFKWVPTMHAYFPLAAFASYKAFYEILTRPFYWDKTSHGFHDEHDDLAARAQDVDAA</sequence>
<dbReference type="Proteomes" id="UP000239480">
    <property type="component" value="Unassembled WGS sequence"/>
</dbReference>
<name>A0A2T0RV56_9RHOB</name>
<gene>
    <name evidence="9" type="ORF">CLV78_102189</name>
</gene>
<evidence type="ECO:0000256" key="1">
    <source>
        <dbReference type="ARBA" id="ARBA00004141"/>
    </source>
</evidence>
<dbReference type="SUPFAM" id="SSF160246">
    <property type="entry name" value="EspE N-terminal domain-like"/>
    <property type="match status" value="1"/>
</dbReference>
<evidence type="ECO:0000256" key="6">
    <source>
        <dbReference type="ARBA" id="ARBA00023136"/>
    </source>
</evidence>
<proteinExistence type="predicted"/>
<evidence type="ECO:0000256" key="2">
    <source>
        <dbReference type="ARBA" id="ARBA00022676"/>
    </source>
</evidence>
<keyword evidence="2" id="KW-0328">Glycosyltransferase</keyword>
<dbReference type="AlphaFoldDB" id="A0A2T0RV56"/>
<dbReference type="InterPro" id="IPR029044">
    <property type="entry name" value="Nucleotide-diphossugar_trans"/>
</dbReference>
<evidence type="ECO:0000256" key="5">
    <source>
        <dbReference type="ARBA" id="ARBA00022989"/>
    </source>
</evidence>
<reference evidence="9 10" key="1">
    <citation type="submission" date="2018-03" db="EMBL/GenBank/DDBJ databases">
        <title>Genomic Encyclopedia of Archaeal and Bacterial Type Strains, Phase II (KMG-II): from individual species to whole genera.</title>
        <authorList>
            <person name="Goeker M."/>
        </authorList>
    </citation>
    <scope>NUCLEOTIDE SEQUENCE [LARGE SCALE GENOMIC DNA]</scope>
    <source>
        <strain evidence="9 10">DSM 29328</strain>
    </source>
</reference>
<evidence type="ECO:0000256" key="4">
    <source>
        <dbReference type="ARBA" id="ARBA00022692"/>
    </source>
</evidence>
<comment type="caution">
    <text evidence="9">The sequence shown here is derived from an EMBL/GenBank/DDBJ whole genome shotgun (WGS) entry which is preliminary data.</text>
</comment>
<organism evidence="9 10">
    <name type="scientific">Aliiruegeria haliotis</name>
    <dbReference type="NCBI Taxonomy" id="1280846"/>
    <lineage>
        <taxon>Bacteria</taxon>
        <taxon>Pseudomonadati</taxon>
        <taxon>Pseudomonadota</taxon>
        <taxon>Alphaproteobacteria</taxon>
        <taxon>Rhodobacterales</taxon>
        <taxon>Roseobacteraceae</taxon>
        <taxon>Aliiruegeria</taxon>
    </lineage>
</organism>
<feature type="transmembrane region" description="Helical" evidence="7">
    <location>
        <begin position="206"/>
        <end position="223"/>
    </location>
</feature>
<protein>
    <submittedName>
        <fullName evidence="9">Cellulose synthase/poly-beta-1,6-N-acetylglucosamine synthase-like glycosyltransferase</fullName>
    </submittedName>
</protein>
<evidence type="ECO:0000256" key="3">
    <source>
        <dbReference type="ARBA" id="ARBA00022679"/>
    </source>
</evidence>
<keyword evidence="6 7" id="KW-0472">Membrane</keyword>
<dbReference type="PANTHER" id="PTHR43867">
    <property type="entry name" value="CELLULOSE SYNTHASE CATALYTIC SUBUNIT A [UDP-FORMING]"/>
    <property type="match status" value="1"/>
</dbReference>
<keyword evidence="5 7" id="KW-1133">Transmembrane helix</keyword>
<dbReference type="InterPro" id="IPR037257">
    <property type="entry name" value="T2SS_E_N_sf"/>
</dbReference>
<keyword evidence="4 7" id="KW-0812">Transmembrane</keyword>
<dbReference type="GO" id="GO:0016020">
    <property type="term" value="C:membrane"/>
    <property type="evidence" value="ECO:0007669"/>
    <property type="project" value="UniProtKB-SubCell"/>
</dbReference>
<keyword evidence="10" id="KW-1185">Reference proteome</keyword>
<dbReference type="PANTHER" id="PTHR43867:SF2">
    <property type="entry name" value="CELLULOSE SYNTHASE CATALYTIC SUBUNIT A [UDP-FORMING]"/>
    <property type="match status" value="1"/>
</dbReference>